<evidence type="ECO:0000259" key="4">
    <source>
        <dbReference type="Pfam" id="PF25919"/>
    </source>
</evidence>
<evidence type="ECO:0000256" key="3">
    <source>
        <dbReference type="SAM" id="Coils"/>
    </source>
</evidence>
<dbReference type="InterPro" id="IPR058790">
    <property type="entry name" value="BSH_CusB"/>
</dbReference>
<dbReference type="Gene3D" id="2.40.30.170">
    <property type="match status" value="1"/>
</dbReference>
<dbReference type="InterPro" id="IPR050465">
    <property type="entry name" value="UPF0194_transport"/>
</dbReference>
<dbReference type="GO" id="GO:0030313">
    <property type="term" value="C:cell envelope"/>
    <property type="evidence" value="ECO:0007669"/>
    <property type="project" value="UniProtKB-SubCell"/>
</dbReference>
<feature type="coiled-coil region" evidence="3">
    <location>
        <begin position="114"/>
        <end position="148"/>
    </location>
</feature>
<dbReference type="Gene3D" id="2.40.50.100">
    <property type="match status" value="1"/>
</dbReference>
<sequence>MDLQRTLTPAQRWRRRASRPAFLGLALLVLLGLAGGLLALRLRAAPIELTVSARGLQFAAVERGPLALDVRGSGVLVSSDPRWITAQSEARVERLHAQAGSSLRQGELLLLLSNPQLQQRAQESRWQLEQAEAELKALQASLDSQVMNAQAAVQRAEFGARSAELQWQADQELLKDGMVSKLAFQRSRFSVEQAGQTLQLERELLQRQRAAMQAQLEAKRAALARLHKAWQRDLELVEALQVRAPADGVVQELTLQAGQSVVAGALLAKLARADALYAEIQVQEAQARDIAVGQSAQIDLRSGGREGLLRAVVSRVAPKVSNSLLKVDLRLLDPLPRGARPDLSIDGSITLSRLSDAVQVQRPVFSQAMSQAQVYRLIGEDLAERVHVQYGPASVGRIVIQSGLQPGDRIVVSDTSSWRLSERVRLR</sequence>
<dbReference type="Proteomes" id="UP000235916">
    <property type="component" value="Unassembled WGS sequence"/>
</dbReference>
<evidence type="ECO:0000256" key="2">
    <source>
        <dbReference type="ARBA" id="ARBA00023054"/>
    </source>
</evidence>
<comment type="subcellular location">
    <subcellularLocation>
        <location evidence="1">Cell envelope</location>
    </subcellularLocation>
</comment>
<organism evidence="5 6">
    <name type="scientific">Kinneretia aquatilis</name>
    <dbReference type="NCBI Taxonomy" id="2070761"/>
    <lineage>
        <taxon>Bacteria</taxon>
        <taxon>Pseudomonadati</taxon>
        <taxon>Pseudomonadota</taxon>
        <taxon>Betaproteobacteria</taxon>
        <taxon>Burkholderiales</taxon>
        <taxon>Sphaerotilaceae</taxon>
        <taxon>Roseateles</taxon>
    </lineage>
</organism>
<evidence type="ECO:0000256" key="1">
    <source>
        <dbReference type="ARBA" id="ARBA00004196"/>
    </source>
</evidence>
<comment type="caution">
    <text evidence="5">The sequence shown here is derived from an EMBL/GenBank/DDBJ whole genome shotgun (WGS) entry which is preliminary data.</text>
</comment>
<keyword evidence="2 3" id="KW-0175">Coiled coil</keyword>
<proteinExistence type="predicted"/>
<feature type="domain" description="CusB-like barrel-sandwich hybrid" evidence="4">
    <location>
        <begin position="84"/>
        <end position="270"/>
    </location>
</feature>
<dbReference type="OrthoDB" id="9806939at2"/>
<gene>
    <name evidence="5" type="ORF">C1O66_05755</name>
</gene>
<dbReference type="RefSeq" id="WP_102767009.1">
    <property type="nucleotide sequence ID" value="NZ_POSP01000003.1"/>
</dbReference>
<name>A0A2N8KUG2_9BURK</name>
<dbReference type="PANTHER" id="PTHR32347:SF23">
    <property type="entry name" value="BLL5650 PROTEIN"/>
    <property type="match status" value="1"/>
</dbReference>
<evidence type="ECO:0000313" key="6">
    <source>
        <dbReference type="Proteomes" id="UP000235916"/>
    </source>
</evidence>
<dbReference type="Gene3D" id="2.40.420.20">
    <property type="match status" value="1"/>
</dbReference>
<dbReference type="AlphaFoldDB" id="A0A2N8KUG2"/>
<dbReference type="SUPFAM" id="SSF111369">
    <property type="entry name" value="HlyD-like secretion proteins"/>
    <property type="match status" value="1"/>
</dbReference>
<dbReference type="Pfam" id="PF25919">
    <property type="entry name" value="BSH_CusB"/>
    <property type="match status" value="1"/>
</dbReference>
<dbReference type="PANTHER" id="PTHR32347">
    <property type="entry name" value="EFFLUX SYSTEM COMPONENT YKNX-RELATED"/>
    <property type="match status" value="1"/>
</dbReference>
<reference evidence="5 6" key="1">
    <citation type="submission" date="2018-01" db="EMBL/GenBank/DDBJ databases">
        <title>Draft genome sequence of Paucibacter aquatile CR182 isolated from freshwater of the Nakdong River.</title>
        <authorList>
            <person name="Choi A."/>
            <person name="Chung E.J."/>
        </authorList>
    </citation>
    <scope>NUCLEOTIDE SEQUENCE [LARGE SCALE GENOMIC DNA]</scope>
    <source>
        <strain evidence="5 6">CR182</strain>
    </source>
</reference>
<protein>
    <recommendedName>
        <fullName evidence="4">CusB-like barrel-sandwich hybrid domain-containing protein</fullName>
    </recommendedName>
</protein>
<dbReference type="EMBL" id="POSP01000003">
    <property type="protein sequence ID" value="PND37091.1"/>
    <property type="molecule type" value="Genomic_DNA"/>
</dbReference>
<evidence type="ECO:0000313" key="5">
    <source>
        <dbReference type="EMBL" id="PND37091.1"/>
    </source>
</evidence>
<dbReference type="Gene3D" id="1.10.287.470">
    <property type="entry name" value="Helix hairpin bin"/>
    <property type="match status" value="1"/>
</dbReference>
<accession>A0A2N8KUG2</accession>
<feature type="coiled-coil region" evidence="3">
    <location>
        <begin position="195"/>
        <end position="229"/>
    </location>
</feature>
<keyword evidence="6" id="KW-1185">Reference proteome</keyword>